<dbReference type="Proteomes" id="UP001062846">
    <property type="component" value="Chromosome 7"/>
</dbReference>
<protein>
    <submittedName>
        <fullName evidence="1">Uncharacterized protein</fullName>
    </submittedName>
</protein>
<evidence type="ECO:0000313" key="2">
    <source>
        <dbReference type="Proteomes" id="UP001062846"/>
    </source>
</evidence>
<evidence type="ECO:0000313" key="1">
    <source>
        <dbReference type="EMBL" id="KAI8547422.1"/>
    </source>
</evidence>
<proteinExistence type="predicted"/>
<keyword evidence="2" id="KW-1185">Reference proteome</keyword>
<name>A0ACC0N430_RHOML</name>
<reference evidence="1" key="1">
    <citation type="submission" date="2022-02" db="EMBL/GenBank/DDBJ databases">
        <title>Plant Genome Project.</title>
        <authorList>
            <person name="Zhang R.-G."/>
        </authorList>
    </citation>
    <scope>NUCLEOTIDE SEQUENCE</scope>
    <source>
        <strain evidence="1">AT1</strain>
    </source>
</reference>
<organism evidence="1 2">
    <name type="scientific">Rhododendron molle</name>
    <name type="common">Chinese azalea</name>
    <name type="synonym">Azalea mollis</name>
    <dbReference type="NCBI Taxonomy" id="49168"/>
    <lineage>
        <taxon>Eukaryota</taxon>
        <taxon>Viridiplantae</taxon>
        <taxon>Streptophyta</taxon>
        <taxon>Embryophyta</taxon>
        <taxon>Tracheophyta</taxon>
        <taxon>Spermatophyta</taxon>
        <taxon>Magnoliopsida</taxon>
        <taxon>eudicotyledons</taxon>
        <taxon>Gunneridae</taxon>
        <taxon>Pentapetalae</taxon>
        <taxon>asterids</taxon>
        <taxon>Ericales</taxon>
        <taxon>Ericaceae</taxon>
        <taxon>Ericoideae</taxon>
        <taxon>Rhodoreae</taxon>
        <taxon>Rhododendron</taxon>
    </lineage>
</organism>
<sequence length="172" mass="19888">MIEAIGQYGPGLLQPTYHQVRVPLLKKEVDHVNKLMEEHKKDQEQYGCTLMSDGWTDRRNRTLINILVNFPRGTMFLKSMDASRFVKDAKMIYELLDAWVEHIGEANVVQVVTDGAAANVVAWRLLEANQPHLFWTPCGAHCLDLMFEDIFKLPNLKTTWERAIMIHGYIYN</sequence>
<dbReference type="EMBL" id="CM046394">
    <property type="protein sequence ID" value="KAI8547422.1"/>
    <property type="molecule type" value="Genomic_DNA"/>
</dbReference>
<comment type="caution">
    <text evidence="1">The sequence shown here is derived from an EMBL/GenBank/DDBJ whole genome shotgun (WGS) entry which is preliminary data.</text>
</comment>
<gene>
    <name evidence="1" type="ORF">RHMOL_Rhmol07G0194400</name>
</gene>
<accession>A0ACC0N430</accession>